<dbReference type="RefSeq" id="WP_168109044.1">
    <property type="nucleotide sequence ID" value="NZ_VTOX01000008.1"/>
</dbReference>
<dbReference type="Gene3D" id="1.10.10.10">
    <property type="entry name" value="Winged helix-like DNA-binding domain superfamily/Winged helix DNA-binding domain"/>
    <property type="match status" value="1"/>
</dbReference>
<name>A0A7X6I832_9BURK</name>
<dbReference type="Proteomes" id="UP000521868">
    <property type="component" value="Unassembled WGS sequence"/>
</dbReference>
<evidence type="ECO:0000313" key="6">
    <source>
        <dbReference type="EMBL" id="NKE67911.1"/>
    </source>
</evidence>
<keyword evidence="4" id="KW-0804">Transcription</keyword>
<dbReference type="GO" id="GO:0003700">
    <property type="term" value="F:DNA-binding transcription factor activity"/>
    <property type="evidence" value="ECO:0007669"/>
    <property type="project" value="InterPro"/>
</dbReference>
<dbReference type="Gene3D" id="3.40.190.10">
    <property type="entry name" value="Periplasmic binding protein-like II"/>
    <property type="match status" value="2"/>
</dbReference>
<dbReference type="Pfam" id="PF00126">
    <property type="entry name" value="HTH_1"/>
    <property type="match status" value="1"/>
</dbReference>
<evidence type="ECO:0000256" key="2">
    <source>
        <dbReference type="ARBA" id="ARBA00023015"/>
    </source>
</evidence>
<keyword evidence="2" id="KW-0805">Transcription regulation</keyword>
<dbReference type="SUPFAM" id="SSF53850">
    <property type="entry name" value="Periplasmic binding protein-like II"/>
    <property type="match status" value="1"/>
</dbReference>
<dbReference type="Pfam" id="PF03466">
    <property type="entry name" value="LysR_substrate"/>
    <property type="match status" value="1"/>
</dbReference>
<dbReference type="EMBL" id="VTOX01000008">
    <property type="protein sequence ID" value="NKE67911.1"/>
    <property type="molecule type" value="Genomic_DNA"/>
</dbReference>
<organism evidence="6 7">
    <name type="scientific">Ramlibacter lithotrophicus</name>
    <dbReference type="NCBI Taxonomy" id="2606681"/>
    <lineage>
        <taxon>Bacteria</taxon>
        <taxon>Pseudomonadati</taxon>
        <taxon>Pseudomonadota</taxon>
        <taxon>Betaproteobacteria</taxon>
        <taxon>Burkholderiales</taxon>
        <taxon>Comamonadaceae</taxon>
        <taxon>Ramlibacter</taxon>
    </lineage>
</organism>
<reference evidence="6 7" key="1">
    <citation type="journal article" date="2020" name="Nature">
        <title>Bacterial chemolithoautotrophy via manganese oxidation.</title>
        <authorList>
            <person name="Yu H."/>
            <person name="Leadbetter J.R."/>
        </authorList>
    </citation>
    <scope>NUCLEOTIDE SEQUENCE [LARGE SCALE GENOMIC DNA]</scope>
    <source>
        <strain evidence="6 7">RBP-1</strain>
    </source>
</reference>
<feature type="domain" description="HTH lysR-type" evidence="5">
    <location>
        <begin position="8"/>
        <end position="65"/>
    </location>
</feature>
<protein>
    <submittedName>
        <fullName evidence="6">LysR family transcriptional regulator</fullName>
    </submittedName>
</protein>
<evidence type="ECO:0000256" key="1">
    <source>
        <dbReference type="ARBA" id="ARBA00009437"/>
    </source>
</evidence>
<evidence type="ECO:0000259" key="5">
    <source>
        <dbReference type="PROSITE" id="PS50931"/>
    </source>
</evidence>
<dbReference type="InterPro" id="IPR058163">
    <property type="entry name" value="LysR-type_TF_proteobact-type"/>
</dbReference>
<dbReference type="InterPro" id="IPR005119">
    <property type="entry name" value="LysR_subst-bd"/>
</dbReference>
<dbReference type="PANTHER" id="PTHR30537">
    <property type="entry name" value="HTH-TYPE TRANSCRIPTIONAL REGULATOR"/>
    <property type="match status" value="1"/>
</dbReference>
<keyword evidence="7" id="KW-1185">Reference proteome</keyword>
<comment type="caution">
    <text evidence="6">The sequence shown here is derived from an EMBL/GenBank/DDBJ whole genome shotgun (WGS) entry which is preliminary data.</text>
</comment>
<dbReference type="GO" id="GO:0006351">
    <property type="term" value="P:DNA-templated transcription"/>
    <property type="evidence" value="ECO:0007669"/>
    <property type="project" value="TreeGrafter"/>
</dbReference>
<dbReference type="InterPro" id="IPR036388">
    <property type="entry name" value="WH-like_DNA-bd_sf"/>
</dbReference>
<evidence type="ECO:0000313" key="7">
    <source>
        <dbReference type="Proteomes" id="UP000521868"/>
    </source>
</evidence>
<dbReference type="InterPro" id="IPR000847">
    <property type="entry name" value="LysR_HTH_N"/>
</dbReference>
<dbReference type="PANTHER" id="PTHR30537:SF26">
    <property type="entry name" value="GLYCINE CLEAVAGE SYSTEM TRANSCRIPTIONAL ACTIVATOR"/>
    <property type="match status" value="1"/>
</dbReference>
<sequence>MPRRARLPSLTALRAFHVVFQCLSLQRAGEELSVTPQAVGQQIKLLEETLKVTLFERKGRSLQPTESALLLATFVKSGFDEFAEGVRRVTKSDHRSYVALNVSPYFATHYLVPTLSVLGEAAPSTEIRLTTSVHLPDFEQDEADIAIQWGYGNWKGYDWTHLVSDPKVICCTPAIARNISSPSDLARVGLLNSIAAKRLWEDIFRHLGVDERPPVHKIGFDDSATMRRATLQGIGVGLLSEIHADEDIRSGALVAPLGREVLSDMPPSDVPGFYLVAPRSKLRVASVAALYRWLFDEDWSVARRLALGNART</sequence>
<comment type="similarity">
    <text evidence="1">Belongs to the LysR transcriptional regulatory family.</text>
</comment>
<dbReference type="SUPFAM" id="SSF46785">
    <property type="entry name" value="Winged helix' DNA-binding domain"/>
    <property type="match status" value="1"/>
</dbReference>
<dbReference type="PROSITE" id="PS50931">
    <property type="entry name" value="HTH_LYSR"/>
    <property type="match status" value="1"/>
</dbReference>
<accession>A0A7X6I832</accession>
<keyword evidence="3" id="KW-0238">DNA-binding</keyword>
<gene>
    <name evidence="6" type="ORF">RAMLITH_18985</name>
</gene>
<proteinExistence type="inferred from homology"/>
<dbReference type="GO" id="GO:0043565">
    <property type="term" value="F:sequence-specific DNA binding"/>
    <property type="evidence" value="ECO:0007669"/>
    <property type="project" value="TreeGrafter"/>
</dbReference>
<dbReference type="InterPro" id="IPR036390">
    <property type="entry name" value="WH_DNA-bd_sf"/>
</dbReference>
<dbReference type="AlphaFoldDB" id="A0A7X6I832"/>
<evidence type="ECO:0000256" key="4">
    <source>
        <dbReference type="ARBA" id="ARBA00023163"/>
    </source>
</evidence>
<evidence type="ECO:0000256" key="3">
    <source>
        <dbReference type="ARBA" id="ARBA00023125"/>
    </source>
</evidence>